<dbReference type="PROSITE" id="PS51904">
    <property type="entry name" value="GLYCOSYL_HYDROL_F25_2"/>
    <property type="match status" value="1"/>
</dbReference>
<evidence type="ECO:0000256" key="3">
    <source>
        <dbReference type="ARBA" id="ARBA00012732"/>
    </source>
</evidence>
<reference evidence="4" key="1">
    <citation type="journal article" date="2021" name="Proc. Natl. Acad. Sci. U.S.A.">
        <title>A Catalog of Tens of Thousands of Viruses from Human Metagenomes Reveals Hidden Associations with Chronic Diseases.</title>
        <authorList>
            <person name="Tisza M.J."/>
            <person name="Buck C.B."/>
        </authorList>
    </citation>
    <scope>NUCLEOTIDE SEQUENCE</scope>
    <source>
        <strain evidence="4">CtoRD1</strain>
    </source>
</reference>
<dbReference type="Pfam" id="PF01183">
    <property type="entry name" value="Glyco_hydro_25"/>
    <property type="match status" value="1"/>
</dbReference>
<protein>
    <recommendedName>
        <fullName evidence="3">lysozyme</fullName>
        <ecNumber evidence="3">3.2.1.17</ecNumber>
    </recommendedName>
</protein>
<dbReference type="InterPro" id="IPR017853">
    <property type="entry name" value="GH"/>
</dbReference>
<comment type="similarity">
    <text evidence="2">Belongs to the glycosyl hydrolase 25 family.</text>
</comment>
<comment type="catalytic activity">
    <reaction evidence="1">
        <text>Hydrolysis of (1-&gt;4)-beta-linkages between N-acetylmuramic acid and N-acetyl-D-glucosamine residues in a peptidoglycan and between N-acetyl-D-glucosamine residues in chitodextrins.</text>
        <dbReference type="EC" id="3.2.1.17"/>
    </reaction>
</comment>
<accession>A0A8S5QF23</accession>
<evidence type="ECO:0000256" key="1">
    <source>
        <dbReference type="ARBA" id="ARBA00000632"/>
    </source>
</evidence>
<dbReference type="GO" id="GO:0003796">
    <property type="term" value="F:lysozyme activity"/>
    <property type="evidence" value="ECO:0007669"/>
    <property type="project" value="UniProtKB-EC"/>
</dbReference>
<evidence type="ECO:0000256" key="2">
    <source>
        <dbReference type="ARBA" id="ARBA00010646"/>
    </source>
</evidence>
<proteinExistence type="inferred from homology"/>
<organism evidence="4">
    <name type="scientific">Siphoviridae sp. ctoRD1</name>
    <dbReference type="NCBI Taxonomy" id="2825669"/>
    <lineage>
        <taxon>Viruses</taxon>
        <taxon>Duplodnaviria</taxon>
        <taxon>Heunggongvirae</taxon>
        <taxon>Uroviricota</taxon>
        <taxon>Caudoviricetes</taxon>
    </lineage>
</organism>
<dbReference type="GO" id="GO:0009253">
    <property type="term" value="P:peptidoglycan catabolic process"/>
    <property type="evidence" value="ECO:0007669"/>
    <property type="project" value="InterPro"/>
</dbReference>
<dbReference type="GO" id="GO:0016998">
    <property type="term" value="P:cell wall macromolecule catabolic process"/>
    <property type="evidence" value="ECO:0007669"/>
    <property type="project" value="InterPro"/>
</dbReference>
<dbReference type="SUPFAM" id="SSF51445">
    <property type="entry name" value="(Trans)glycosidases"/>
    <property type="match status" value="1"/>
</dbReference>
<sequence>MLVTDLSDWNDHINWSHLIAAGVGGAIVKISEGRTLSSLHGKHIAGAEARGLPWGVYCYTHAQTTARAEEEADRVIEALNALGYGAPPLGIWFDVEAPEVIGQDPDDVTAVCSAFISACNAAGYSAGIYASLSTLTDCINVNDLADYVPYWCAQYGTSECGFHDSYPGNILAGWQWTDCYSIGGQNYDMSEWY</sequence>
<dbReference type="Gene3D" id="3.20.20.80">
    <property type="entry name" value="Glycosidases"/>
    <property type="match status" value="1"/>
</dbReference>
<dbReference type="EC" id="3.2.1.17" evidence="3"/>
<dbReference type="EMBL" id="BK015641">
    <property type="protein sequence ID" value="DAE17475.1"/>
    <property type="molecule type" value="Genomic_DNA"/>
</dbReference>
<name>A0A8S5QF23_9CAUD</name>
<evidence type="ECO:0000313" key="4">
    <source>
        <dbReference type="EMBL" id="DAE17475.1"/>
    </source>
</evidence>
<dbReference type="GO" id="GO:0016052">
    <property type="term" value="P:carbohydrate catabolic process"/>
    <property type="evidence" value="ECO:0007669"/>
    <property type="project" value="TreeGrafter"/>
</dbReference>
<dbReference type="PANTHER" id="PTHR34135">
    <property type="entry name" value="LYSOZYME"/>
    <property type="match status" value="1"/>
</dbReference>
<dbReference type="PANTHER" id="PTHR34135:SF2">
    <property type="entry name" value="LYSOZYME"/>
    <property type="match status" value="1"/>
</dbReference>
<dbReference type="InterPro" id="IPR002053">
    <property type="entry name" value="Glyco_hydro_25"/>
</dbReference>